<feature type="region of interest" description="Disordered" evidence="1">
    <location>
        <begin position="22"/>
        <end position="47"/>
    </location>
</feature>
<proteinExistence type="predicted"/>
<evidence type="ECO:0000256" key="2">
    <source>
        <dbReference type="SAM" id="SignalP"/>
    </source>
</evidence>
<dbReference type="RefSeq" id="WP_191159437.1">
    <property type="nucleotide sequence ID" value="NZ_JACWMX010000001.1"/>
</dbReference>
<dbReference type="AlphaFoldDB" id="A0A926NTG7"/>
<feature type="chain" id="PRO_5036955966" evidence="2">
    <location>
        <begin position="25"/>
        <end position="47"/>
    </location>
</feature>
<protein>
    <submittedName>
        <fullName evidence="3">Uncharacterized protein</fullName>
    </submittedName>
</protein>
<keyword evidence="4" id="KW-1185">Reference proteome</keyword>
<sequence>MKKITIAAALLLTTGILTSCSKQAPVKPTATIEQSTVSTKKDVGTAD</sequence>
<name>A0A926NTG7_9SPHI</name>
<comment type="caution">
    <text evidence="3">The sequence shown here is derived from an EMBL/GenBank/DDBJ whole genome shotgun (WGS) entry which is preliminary data.</text>
</comment>
<evidence type="ECO:0000313" key="4">
    <source>
        <dbReference type="Proteomes" id="UP000619078"/>
    </source>
</evidence>
<dbReference type="Proteomes" id="UP000619078">
    <property type="component" value="Unassembled WGS sequence"/>
</dbReference>
<evidence type="ECO:0000256" key="1">
    <source>
        <dbReference type="SAM" id="MobiDB-lite"/>
    </source>
</evidence>
<dbReference type="PROSITE" id="PS51257">
    <property type="entry name" value="PROKAR_LIPOPROTEIN"/>
    <property type="match status" value="1"/>
</dbReference>
<reference evidence="3" key="1">
    <citation type="submission" date="2020-09" db="EMBL/GenBank/DDBJ databases">
        <title>Novel species of Mucilaginibacter isolated from a glacier on the Tibetan Plateau.</title>
        <authorList>
            <person name="Liu Q."/>
            <person name="Xin Y.-H."/>
        </authorList>
    </citation>
    <scope>NUCLEOTIDE SEQUENCE</scope>
    <source>
        <strain evidence="3">ZB1P21</strain>
    </source>
</reference>
<organism evidence="3 4">
    <name type="scientific">Mucilaginibacter glaciei</name>
    <dbReference type="NCBI Taxonomy" id="2772109"/>
    <lineage>
        <taxon>Bacteria</taxon>
        <taxon>Pseudomonadati</taxon>
        <taxon>Bacteroidota</taxon>
        <taxon>Sphingobacteriia</taxon>
        <taxon>Sphingobacteriales</taxon>
        <taxon>Sphingobacteriaceae</taxon>
        <taxon>Mucilaginibacter</taxon>
    </lineage>
</organism>
<feature type="signal peptide" evidence="2">
    <location>
        <begin position="1"/>
        <end position="24"/>
    </location>
</feature>
<dbReference type="EMBL" id="JACWMX010000001">
    <property type="protein sequence ID" value="MBD1391468.1"/>
    <property type="molecule type" value="Genomic_DNA"/>
</dbReference>
<evidence type="ECO:0000313" key="3">
    <source>
        <dbReference type="EMBL" id="MBD1391468.1"/>
    </source>
</evidence>
<keyword evidence="2" id="KW-0732">Signal</keyword>
<gene>
    <name evidence="3" type="ORF">IDJ76_00020</name>
</gene>
<accession>A0A926NTG7</accession>